<keyword evidence="11" id="KW-1185">Reference proteome</keyword>
<feature type="domain" description="ABC transporter" evidence="9">
    <location>
        <begin position="6"/>
        <end position="243"/>
    </location>
</feature>
<evidence type="ECO:0000256" key="7">
    <source>
        <dbReference type="ARBA" id="ARBA00022967"/>
    </source>
</evidence>
<evidence type="ECO:0000313" key="10">
    <source>
        <dbReference type="EMBL" id="SEO53820.1"/>
    </source>
</evidence>
<evidence type="ECO:0000256" key="3">
    <source>
        <dbReference type="ARBA" id="ARBA00022597"/>
    </source>
</evidence>
<accession>A0A1H8QHX4</accession>
<evidence type="ECO:0000256" key="1">
    <source>
        <dbReference type="ARBA" id="ARBA00022448"/>
    </source>
</evidence>
<dbReference type="GO" id="GO:0016887">
    <property type="term" value="F:ATP hydrolysis activity"/>
    <property type="evidence" value="ECO:0007669"/>
    <property type="project" value="InterPro"/>
</dbReference>
<sequence length="511" mass="54066">MTAPVLEVRGLRKTYPGVLAVDDASFAVAPGEILGLVGKNGAGKSTVIKMVAGLVAPDAGEILVDGEPKALASSHAASVLGISVVHQELALVPRSSVAENVFLGLPYPRRAGLFVDWPELHRRTREVLARLGLTVDPRESVDGLSVAQQRMVMIARCLAWEARVVVLDEPTASLTDDEISHLLEVLRQLAADRVAIVYVSHRLEEVLGATDRVVVMRDGSVVADLVTATLTKQALVAGITGEAKASESQTVHVDRAGRPPGAELLRVTGLTRAPALHGVDLSLREGEVLGLAGLVGAGRTELARVLFGVDTPDSGTITVRGKDVVLRSPRAAMRERIALLPEDRRHQGNDTAQSIRKNTSLPTLRQHRAVRWLPRPSAAKERAASEEMVGRLGIKARSTEVAVGTLSGGNQQKVVLAKWLVHGADVFVFDEPTAGIDVEGKADVYGIVGELADAGKAVLFISSDLPELAAVSDRVVVLREGRVVAELTGEQVSEPEILGHCYGGADAATSA</sequence>
<keyword evidence="3" id="KW-0762">Sugar transport</keyword>
<feature type="domain" description="ABC transporter" evidence="9">
    <location>
        <begin position="251"/>
        <end position="505"/>
    </location>
</feature>
<gene>
    <name evidence="10" type="ORF">SAMN05660991_00616</name>
</gene>
<dbReference type="InterPro" id="IPR003439">
    <property type="entry name" value="ABC_transporter-like_ATP-bd"/>
</dbReference>
<proteinExistence type="predicted"/>
<dbReference type="InterPro" id="IPR050107">
    <property type="entry name" value="ABC_carbohydrate_import_ATPase"/>
</dbReference>
<dbReference type="SMART" id="SM00382">
    <property type="entry name" value="AAA"/>
    <property type="match status" value="2"/>
</dbReference>
<dbReference type="STRING" id="673521.SAMN05660991_00616"/>
<dbReference type="PANTHER" id="PTHR43790">
    <property type="entry name" value="CARBOHYDRATE TRANSPORT ATP-BINDING PROTEIN MG119-RELATED"/>
    <property type="match status" value="1"/>
</dbReference>
<dbReference type="PROSITE" id="PS50893">
    <property type="entry name" value="ABC_TRANSPORTER_2"/>
    <property type="match status" value="2"/>
</dbReference>
<dbReference type="Pfam" id="PF00005">
    <property type="entry name" value="ABC_tran"/>
    <property type="match status" value="2"/>
</dbReference>
<keyword evidence="5" id="KW-0547">Nucleotide-binding</keyword>
<evidence type="ECO:0000256" key="8">
    <source>
        <dbReference type="ARBA" id="ARBA00023136"/>
    </source>
</evidence>
<name>A0A1H8QHX4_9ACTN</name>
<dbReference type="InterPro" id="IPR027417">
    <property type="entry name" value="P-loop_NTPase"/>
</dbReference>
<dbReference type="Proteomes" id="UP000198960">
    <property type="component" value="Unassembled WGS sequence"/>
</dbReference>
<evidence type="ECO:0000256" key="4">
    <source>
        <dbReference type="ARBA" id="ARBA00022737"/>
    </source>
</evidence>
<evidence type="ECO:0000259" key="9">
    <source>
        <dbReference type="PROSITE" id="PS50893"/>
    </source>
</evidence>
<dbReference type="PANTHER" id="PTHR43790:SF3">
    <property type="entry name" value="D-ALLOSE IMPORT ATP-BINDING PROTEIN ALSA-RELATED"/>
    <property type="match status" value="1"/>
</dbReference>
<dbReference type="GO" id="GO:0005524">
    <property type="term" value="F:ATP binding"/>
    <property type="evidence" value="ECO:0007669"/>
    <property type="project" value="UniProtKB-KW"/>
</dbReference>
<dbReference type="InterPro" id="IPR003593">
    <property type="entry name" value="AAA+_ATPase"/>
</dbReference>
<keyword evidence="1" id="KW-0813">Transport</keyword>
<dbReference type="CDD" id="cd03215">
    <property type="entry name" value="ABC_Carb_Monos_II"/>
    <property type="match status" value="1"/>
</dbReference>
<dbReference type="RefSeq" id="WP_091940085.1">
    <property type="nucleotide sequence ID" value="NZ_FOEE01000002.1"/>
</dbReference>
<keyword evidence="6 10" id="KW-0067">ATP-binding</keyword>
<dbReference type="SUPFAM" id="SSF52540">
    <property type="entry name" value="P-loop containing nucleoside triphosphate hydrolases"/>
    <property type="match status" value="2"/>
</dbReference>
<protein>
    <submittedName>
        <fullName evidence="10">Ribose transport system ATP-binding protein</fullName>
    </submittedName>
</protein>
<reference evidence="11" key="1">
    <citation type="submission" date="2016-10" db="EMBL/GenBank/DDBJ databases">
        <authorList>
            <person name="Varghese N."/>
            <person name="Submissions S."/>
        </authorList>
    </citation>
    <scope>NUCLEOTIDE SEQUENCE [LARGE SCALE GENOMIC DNA]</scope>
    <source>
        <strain evidence="11">DSM 45413</strain>
    </source>
</reference>
<dbReference type="EMBL" id="FOEE01000002">
    <property type="protein sequence ID" value="SEO53820.1"/>
    <property type="molecule type" value="Genomic_DNA"/>
</dbReference>
<organism evidence="10 11">
    <name type="scientific">Trujillonella endophytica</name>
    <dbReference type="NCBI Taxonomy" id="673521"/>
    <lineage>
        <taxon>Bacteria</taxon>
        <taxon>Bacillati</taxon>
        <taxon>Actinomycetota</taxon>
        <taxon>Actinomycetes</taxon>
        <taxon>Geodermatophilales</taxon>
        <taxon>Geodermatophilaceae</taxon>
        <taxon>Trujillonella</taxon>
    </lineage>
</organism>
<evidence type="ECO:0000256" key="6">
    <source>
        <dbReference type="ARBA" id="ARBA00022840"/>
    </source>
</evidence>
<dbReference type="Gene3D" id="3.40.50.300">
    <property type="entry name" value="P-loop containing nucleotide triphosphate hydrolases"/>
    <property type="match status" value="2"/>
</dbReference>
<dbReference type="PROSITE" id="PS00211">
    <property type="entry name" value="ABC_TRANSPORTER_1"/>
    <property type="match status" value="1"/>
</dbReference>
<keyword evidence="4" id="KW-0677">Repeat</keyword>
<dbReference type="AlphaFoldDB" id="A0A1H8QHX4"/>
<keyword evidence="2" id="KW-1003">Cell membrane</keyword>
<dbReference type="CDD" id="cd03216">
    <property type="entry name" value="ABC_Carb_Monos_I"/>
    <property type="match status" value="1"/>
</dbReference>
<dbReference type="OrthoDB" id="7757085at2"/>
<evidence type="ECO:0000256" key="5">
    <source>
        <dbReference type="ARBA" id="ARBA00022741"/>
    </source>
</evidence>
<keyword evidence="7" id="KW-1278">Translocase</keyword>
<dbReference type="InterPro" id="IPR017871">
    <property type="entry name" value="ABC_transporter-like_CS"/>
</dbReference>
<evidence type="ECO:0000313" key="11">
    <source>
        <dbReference type="Proteomes" id="UP000198960"/>
    </source>
</evidence>
<evidence type="ECO:0000256" key="2">
    <source>
        <dbReference type="ARBA" id="ARBA00022475"/>
    </source>
</evidence>
<keyword evidence="8" id="KW-0472">Membrane</keyword>